<dbReference type="GO" id="GO:0004519">
    <property type="term" value="F:endonuclease activity"/>
    <property type="evidence" value="ECO:0007669"/>
    <property type="project" value="UniProtKB-KW"/>
</dbReference>
<sequence length="34" mass="3545">MTKAQLLDYAKEHGIAGVSAAMNKADILTAVKGQ</sequence>
<name>A0A8S5P6H9_9CAUD</name>
<reference evidence="1" key="1">
    <citation type="journal article" date="2021" name="Proc. Natl. Acad. Sci. U.S.A.">
        <title>A Catalog of Tens of Thousands of Viruses from Human Metagenomes Reveals Hidden Associations with Chronic Diseases.</title>
        <authorList>
            <person name="Tisza M.J."/>
            <person name="Buck C.B."/>
        </authorList>
    </citation>
    <scope>NUCLEOTIDE SEQUENCE</scope>
    <source>
        <strain evidence="1">CtgEn20</strain>
    </source>
</reference>
<keyword evidence="1" id="KW-0540">Nuclease</keyword>
<protein>
    <submittedName>
        <fullName evidence="1">Dimeris T4 recombination endonuclease VII</fullName>
    </submittedName>
</protein>
<proteinExistence type="predicted"/>
<evidence type="ECO:0000313" key="1">
    <source>
        <dbReference type="EMBL" id="DAE02043.1"/>
    </source>
</evidence>
<dbReference type="EMBL" id="BK015339">
    <property type="protein sequence ID" value="DAE02043.1"/>
    <property type="molecule type" value="Genomic_DNA"/>
</dbReference>
<keyword evidence="1" id="KW-0255">Endonuclease</keyword>
<accession>A0A8S5P6H9</accession>
<keyword evidence="1" id="KW-0378">Hydrolase</keyword>
<organism evidence="1">
    <name type="scientific">Siphoviridae sp. ctgEn20</name>
    <dbReference type="NCBI Taxonomy" id="2825606"/>
    <lineage>
        <taxon>Viruses</taxon>
        <taxon>Duplodnaviria</taxon>
        <taxon>Heunggongvirae</taxon>
        <taxon>Uroviricota</taxon>
        <taxon>Caudoviricetes</taxon>
    </lineage>
</organism>